<dbReference type="CDD" id="cd03442">
    <property type="entry name" value="BFIT_BACH"/>
    <property type="match status" value="1"/>
</dbReference>
<proteinExistence type="inferred from homology"/>
<reference evidence="6 7" key="1">
    <citation type="journal article" date="2024" name="Int. J. Mol. Sci.">
        <title>Exploration of Alicyclobacillus spp. Genome in Search of Antibiotic Resistance.</title>
        <authorList>
            <person name="Bucka-Kolendo J."/>
            <person name="Kiousi D.E."/>
            <person name="Dekowska A."/>
            <person name="Mikolajczuk-Szczyrba A."/>
            <person name="Karadedos D.M."/>
            <person name="Michael P."/>
            <person name="Galanis A."/>
            <person name="Sokolowska B."/>
        </authorList>
    </citation>
    <scope>NUCLEOTIDE SEQUENCE [LARGE SCALE GENOMIC DNA]</scope>
    <source>
        <strain evidence="6 7">KKP 3000</strain>
    </source>
</reference>
<name>A0ABV5ABG6_9BACL</name>
<evidence type="ECO:0000313" key="6">
    <source>
        <dbReference type="EMBL" id="MFB5188972.1"/>
    </source>
</evidence>
<organism evidence="6 7">
    <name type="scientific">Alicyclobacillus fastidiosus</name>
    <dbReference type="NCBI Taxonomy" id="392011"/>
    <lineage>
        <taxon>Bacteria</taxon>
        <taxon>Bacillati</taxon>
        <taxon>Bacillota</taxon>
        <taxon>Bacilli</taxon>
        <taxon>Bacillales</taxon>
        <taxon>Alicyclobacillaceae</taxon>
        <taxon>Alicyclobacillus</taxon>
    </lineage>
</organism>
<dbReference type="Proteomes" id="UP001579974">
    <property type="component" value="Unassembled WGS sequence"/>
</dbReference>
<dbReference type="InterPro" id="IPR040170">
    <property type="entry name" value="Cytosol_ACT"/>
</dbReference>
<keyword evidence="7" id="KW-1185">Reference proteome</keyword>
<dbReference type="PANTHER" id="PTHR11049">
    <property type="entry name" value="ACYL COENZYME A THIOESTER HYDROLASE"/>
    <property type="match status" value="1"/>
</dbReference>
<feature type="region of interest" description="Disordered" evidence="4">
    <location>
        <begin position="165"/>
        <end position="192"/>
    </location>
</feature>
<sequence>MNGERYVKESRTFKASHVLPPDTNNHNTLFGGKLMAHIDDVAALSAMKHARGPVVTASTDSVDFLQPVRVDYEVSLEAFVTWTHNTSMEVFVKIVGEDLHTGERTVCATSFLTFVAIGSDGRPTQVPKVIPETEEERFLHQGAPERAEARKARRIRNKQLADLLGTRRPWEASGATPGTERHLNRTNPQSKD</sequence>
<evidence type="ECO:0000313" key="7">
    <source>
        <dbReference type="Proteomes" id="UP001579974"/>
    </source>
</evidence>
<keyword evidence="2 3" id="KW-0378">Hydrolase</keyword>
<gene>
    <name evidence="6" type="ORF">KKP3000_001411</name>
</gene>
<evidence type="ECO:0000256" key="1">
    <source>
        <dbReference type="ARBA" id="ARBA00010458"/>
    </source>
</evidence>
<dbReference type="InterPro" id="IPR029069">
    <property type="entry name" value="HotDog_dom_sf"/>
</dbReference>
<dbReference type="InterPro" id="IPR033120">
    <property type="entry name" value="HOTDOG_ACOT"/>
</dbReference>
<dbReference type="GO" id="GO:0047617">
    <property type="term" value="F:fatty acyl-CoA hydrolase activity"/>
    <property type="evidence" value="ECO:0007669"/>
    <property type="project" value="UniProtKB-EC"/>
</dbReference>
<evidence type="ECO:0000259" key="5">
    <source>
        <dbReference type="PROSITE" id="PS51770"/>
    </source>
</evidence>
<evidence type="ECO:0000256" key="3">
    <source>
        <dbReference type="PROSITE-ProRule" id="PRU01106"/>
    </source>
</evidence>
<dbReference type="Pfam" id="PF03061">
    <property type="entry name" value="4HBT"/>
    <property type="match status" value="1"/>
</dbReference>
<feature type="domain" description="HotDog ACOT-type" evidence="5">
    <location>
        <begin position="8"/>
        <end position="120"/>
    </location>
</feature>
<dbReference type="SUPFAM" id="SSF54637">
    <property type="entry name" value="Thioesterase/thiol ester dehydrase-isomerase"/>
    <property type="match status" value="1"/>
</dbReference>
<comment type="similarity">
    <text evidence="1">Belongs to the acyl coenzyme A hydrolase family.</text>
</comment>
<dbReference type="EC" id="3.1.2.20" evidence="6"/>
<dbReference type="PROSITE" id="PS51770">
    <property type="entry name" value="HOTDOG_ACOT"/>
    <property type="match status" value="1"/>
</dbReference>
<dbReference type="InterPro" id="IPR006683">
    <property type="entry name" value="Thioestr_dom"/>
</dbReference>
<evidence type="ECO:0000256" key="2">
    <source>
        <dbReference type="ARBA" id="ARBA00022801"/>
    </source>
</evidence>
<dbReference type="Gene3D" id="3.10.129.10">
    <property type="entry name" value="Hotdog Thioesterase"/>
    <property type="match status" value="1"/>
</dbReference>
<protein>
    <submittedName>
        <fullName evidence="6">Acyl-CoA thioesterase</fullName>
        <ecNumber evidence="6">3.1.2.20</ecNumber>
    </submittedName>
</protein>
<dbReference type="RefSeq" id="WP_275475794.1">
    <property type="nucleotide sequence ID" value="NZ_CP162940.1"/>
</dbReference>
<evidence type="ECO:0000256" key="4">
    <source>
        <dbReference type="SAM" id="MobiDB-lite"/>
    </source>
</evidence>
<dbReference type="PANTHER" id="PTHR11049:SF24">
    <property type="entry name" value="CYTOSOLIC ACYL COENZYME A THIOESTER HYDROLASE"/>
    <property type="match status" value="1"/>
</dbReference>
<comment type="caution">
    <text evidence="6">The sequence shown here is derived from an EMBL/GenBank/DDBJ whole genome shotgun (WGS) entry which is preliminary data.</text>
</comment>
<accession>A0ABV5ABG6</accession>
<dbReference type="EMBL" id="JBDXSU010000001">
    <property type="protein sequence ID" value="MFB5188972.1"/>
    <property type="molecule type" value="Genomic_DNA"/>
</dbReference>